<reference evidence="1" key="2">
    <citation type="journal article" date="2023" name="Plants (Basel)">
        <title>Annotation of the Turnera subulata (Passifloraceae) Draft Genome Reveals the S-Locus Evolved after the Divergence of Turneroideae from Passifloroideae in a Stepwise Manner.</title>
        <authorList>
            <person name="Henning P.M."/>
            <person name="Roalson E.H."/>
            <person name="Mir W."/>
            <person name="McCubbin A.G."/>
            <person name="Shore J.S."/>
        </authorList>
    </citation>
    <scope>NUCLEOTIDE SEQUENCE</scope>
    <source>
        <strain evidence="1">F60SS</strain>
    </source>
</reference>
<keyword evidence="2" id="KW-1185">Reference proteome</keyword>
<dbReference type="EMBL" id="JAKUCV010007488">
    <property type="protein sequence ID" value="KAJ4823282.1"/>
    <property type="molecule type" value="Genomic_DNA"/>
</dbReference>
<proteinExistence type="predicted"/>
<feature type="non-terminal residue" evidence="1">
    <location>
        <position position="47"/>
    </location>
</feature>
<evidence type="ECO:0000313" key="2">
    <source>
        <dbReference type="Proteomes" id="UP001141552"/>
    </source>
</evidence>
<sequence length="47" mass="5516">MYLLINRQRLKPTSPIAYRSGNYLCFQYITIVQYFCSVSSSSTIYLL</sequence>
<dbReference type="Proteomes" id="UP001141552">
    <property type="component" value="Unassembled WGS sequence"/>
</dbReference>
<gene>
    <name evidence="1" type="ORF">Tsubulata_028459</name>
</gene>
<reference evidence="1" key="1">
    <citation type="submission" date="2022-02" db="EMBL/GenBank/DDBJ databases">
        <authorList>
            <person name="Henning P.M."/>
            <person name="McCubbin A.G."/>
            <person name="Shore J.S."/>
        </authorList>
    </citation>
    <scope>NUCLEOTIDE SEQUENCE</scope>
    <source>
        <strain evidence="1">F60SS</strain>
        <tissue evidence="1">Leaves</tissue>
    </source>
</reference>
<protein>
    <submittedName>
        <fullName evidence="1">Uncharacterized protein</fullName>
    </submittedName>
</protein>
<name>A0A9Q0F3K4_9ROSI</name>
<comment type="caution">
    <text evidence="1">The sequence shown here is derived from an EMBL/GenBank/DDBJ whole genome shotgun (WGS) entry which is preliminary data.</text>
</comment>
<dbReference type="AlphaFoldDB" id="A0A9Q0F3K4"/>
<organism evidence="1 2">
    <name type="scientific">Turnera subulata</name>
    <dbReference type="NCBI Taxonomy" id="218843"/>
    <lineage>
        <taxon>Eukaryota</taxon>
        <taxon>Viridiplantae</taxon>
        <taxon>Streptophyta</taxon>
        <taxon>Embryophyta</taxon>
        <taxon>Tracheophyta</taxon>
        <taxon>Spermatophyta</taxon>
        <taxon>Magnoliopsida</taxon>
        <taxon>eudicotyledons</taxon>
        <taxon>Gunneridae</taxon>
        <taxon>Pentapetalae</taxon>
        <taxon>rosids</taxon>
        <taxon>fabids</taxon>
        <taxon>Malpighiales</taxon>
        <taxon>Passifloraceae</taxon>
        <taxon>Turnera</taxon>
    </lineage>
</organism>
<evidence type="ECO:0000313" key="1">
    <source>
        <dbReference type="EMBL" id="KAJ4823282.1"/>
    </source>
</evidence>
<accession>A0A9Q0F3K4</accession>